<dbReference type="Pfam" id="PF00881">
    <property type="entry name" value="Nitroreductase"/>
    <property type="match status" value="1"/>
</dbReference>
<dbReference type="InterPro" id="IPR029479">
    <property type="entry name" value="Nitroreductase"/>
</dbReference>
<dbReference type="SUPFAM" id="SSF55469">
    <property type="entry name" value="FMN-dependent nitroreductase-like"/>
    <property type="match status" value="1"/>
</dbReference>
<feature type="domain" description="Nitroreductase" evidence="2">
    <location>
        <begin position="55"/>
        <end position="223"/>
    </location>
</feature>
<proteinExistence type="predicted"/>
<feature type="region of interest" description="Disordered" evidence="1">
    <location>
        <begin position="14"/>
        <end position="43"/>
    </location>
</feature>
<organism evidence="3 4">
    <name type="scientific">Nocardioides humi</name>
    <dbReference type="NCBI Taxonomy" id="449461"/>
    <lineage>
        <taxon>Bacteria</taxon>
        <taxon>Bacillati</taxon>
        <taxon>Actinomycetota</taxon>
        <taxon>Actinomycetes</taxon>
        <taxon>Propionibacteriales</taxon>
        <taxon>Nocardioidaceae</taxon>
        <taxon>Nocardioides</taxon>
    </lineage>
</organism>
<sequence>MSDRARVRAVHDALNATAVPRQPDPALLPPLAPGGTTLRLPPPRRVDRGLQEVLLERRSRYAFGRRQPALTDLASLLLLGVGTAPRAGGLPSVVPSLVVRGPGELAPGVHRADLRLPLPGLAAVRAGDPTGYLAAALDQPPFAARAPVWLALGIDLDSTLVRYPPRHYRTLHLDAGAALQSTLLVATSLGLAACPVMGYDDRAWERLLDLPPGVLVAGVIAVG</sequence>
<dbReference type="PANTHER" id="PTHR43745:SF2">
    <property type="entry name" value="NITROREDUCTASE MJ1384-RELATED"/>
    <property type="match status" value="1"/>
</dbReference>
<dbReference type="Gene3D" id="3.40.109.10">
    <property type="entry name" value="NADH Oxidase"/>
    <property type="match status" value="1"/>
</dbReference>
<comment type="caution">
    <text evidence="3">The sequence shown here is derived from an EMBL/GenBank/DDBJ whole genome shotgun (WGS) entry which is preliminary data.</text>
</comment>
<dbReference type="EMBL" id="BAAAOR010000014">
    <property type="protein sequence ID" value="GAA1514763.1"/>
    <property type="molecule type" value="Genomic_DNA"/>
</dbReference>
<gene>
    <name evidence="3" type="ORF">GCM10009788_18940</name>
</gene>
<dbReference type="Proteomes" id="UP001500842">
    <property type="component" value="Unassembled WGS sequence"/>
</dbReference>
<accession>A0ABN2ACW8</accession>
<evidence type="ECO:0000259" key="2">
    <source>
        <dbReference type="Pfam" id="PF00881"/>
    </source>
</evidence>
<keyword evidence="4" id="KW-1185">Reference proteome</keyword>
<evidence type="ECO:0000313" key="3">
    <source>
        <dbReference type="EMBL" id="GAA1514763.1"/>
    </source>
</evidence>
<dbReference type="RefSeq" id="WP_141005438.1">
    <property type="nucleotide sequence ID" value="NZ_BAAAOR010000014.1"/>
</dbReference>
<dbReference type="PANTHER" id="PTHR43745">
    <property type="entry name" value="NITROREDUCTASE MJ1384-RELATED"/>
    <property type="match status" value="1"/>
</dbReference>
<dbReference type="InterPro" id="IPR000415">
    <property type="entry name" value="Nitroreductase-like"/>
</dbReference>
<evidence type="ECO:0000313" key="4">
    <source>
        <dbReference type="Proteomes" id="UP001500842"/>
    </source>
</evidence>
<dbReference type="InterPro" id="IPR052544">
    <property type="entry name" value="Bacteriocin_Proc_Enz"/>
</dbReference>
<name>A0ABN2ACW8_9ACTN</name>
<feature type="compositionally biased region" description="Pro residues" evidence="1">
    <location>
        <begin position="22"/>
        <end position="32"/>
    </location>
</feature>
<reference evidence="3 4" key="1">
    <citation type="journal article" date="2019" name="Int. J. Syst. Evol. Microbiol.">
        <title>The Global Catalogue of Microorganisms (GCM) 10K type strain sequencing project: providing services to taxonomists for standard genome sequencing and annotation.</title>
        <authorList>
            <consortium name="The Broad Institute Genomics Platform"/>
            <consortium name="The Broad Institute Genome Sequencing Center for Infectious Disease"/>
            <person name="Wu L."/>
            <person name="Ma J."/>
        </authorList>
    </citation>
    <scope>NUCLEOTIDE SEQUENCE [LARGE SCALE GENOMIC DNA]</scope>
    <source>
        <strain evidence="3 4">JCM 14942</strain>
    </source>
</reference>
<evidence type="ECO:0000256" key="1">
    <source>
        <dbReference type="SAM" id="MobiDB-lite"/>
    </source>
</evidence>
<protein>
    <recommendedName>
        <fullName evidence="2">Nitroreductase domain-containing protein</fullName>
    </recommendedName>
</protein>